<dbReference type="PANTHER" id="PTHR19411">
    <property type="entry name" value="PROTEIN BUD31-RELATED"/>
    <property type="match status" value="1"/>
</dbReference>
<dbReference type="PRINTS" id="PR00322">
    <property type="entry name" value="G10"/>
</dbReference>
<comment type="similarity">
    <text evidence="2">Belongs to the BUD31 (G10) family.</text>
</comment>
<evidence type="ECO:0000256" key="2">
    <source>
        <dbReference type="ARBA" id="ARBA00005287"/>
    </source>
</evidence>
<proteinExistence type="inferred from homology"/>
<dbReference type="AlphaFoldDB" id="A0A5J4Z1H4"/>
<keyword evidence="5" id="KW-1185">Reference proteome</keyword>
<dbReference type="GO" id="GO:0000398">
    <property type="term" value="P:mRNA splicing, via spliceosome"/>
    <property type="evidence" value="ECO:0007669"/>
    <property type="project" value="TreeGrafter"/>
</dbReference>
<name>A0A5J4Z1H4_PORPP</name>
<comment type="caution">
    <text evidence="4">The sequence shown here is derived from an EMBL/GenBank/DDBJ whole genome shotgun (WGS) entry which is preliminary data.</text>
</comment>
<dbReference type="OrthoDB" id="277109at2759"/>
<dbReference type="EMBL" id="VRMN01000002">
    <property type="protein sequence ID" value="KAA8497002.1"/>
    <property type="molecule type" value="Genomic_DNA"/>
</dbReference>
<dbReference type="GO" id="GO:0005681">
    <property type="term" value="C:spliceosomal complex"/>
    <property type="evidence" value="ECO:0007669"/>
    <property type="project" value="TreeGrafter"/>
</dbReference>
<sequence length="162" mass="18648">MSWRVKLAQKTAPADVQALQDLFERHDAAVRVLMEEDISKKMRAELQWGVHRANYEKNRSIYERGVSERGMRYLVKHNLVDAKLIAKWKKPGYERLCSTAAVTTSNTNMGTVSICRVPLRCRQPEQVRPSVLTGCVTCATEDDGPIWWNEEPPERVLTWVFC</sequence>
<evidence type="ECO:0000313" key="4">
    <source>
        <dbReference type="EMBL" id="KAA8497002.1"/>
    </source>
</evidence>
<gene>
    <name evidence="4" type="ORF">FVE85_0731</name>
</gene>
<protein>
    <submittedName>
        <fullName evidence="4">Protein BUD31-like 1</fullName>
    </submittedName>
</protein>
<dbReference type="OMA" id="CAPSASC"/>
<dbReference type="Pfam" id="PF01125">
    <property type="entry name" value="BUD31"/>
    <property type="match status" value="1"/>
</dbReference>
<evidence type="ECO:0000256" key="3">
    <source>
        <dbReference type="ARBA" id="ARBA00023242"/>
    </source>
</evidence>
<evidence type="ECO:0000313" key="5">
    <source>
        <dbReference type="Proteomes" id="UP000324585"/>
    </source>
</evidence>
<organism evidence="4 5">
    <name type="scientific">Porphyridium purpureum</name>
    <name type="common">Red alga</name>
    <name type="synonym">Porphyridium cruentum</name>
    <dbReference type="NCBI Taxonomy" id="35688"/>
    <lineage>
        <taxon>Eukaryota</taxon>
        <taxon>Rhodophyta</taxon>
        <taxon>Bangiophyceae</taxon>
        <taxon>Porphyridiales</taxon>
        <taxon>Porphyridiaceae</taxon>
        <taxon>Porphyridium</taxon>
    </lineage>
</organism>
<accession>A0A5J4Z1H4</accession>
<keyword evidence="3" id="KW-0539">Nucleus</keyword>
<comment type="subcellular location">
    <subcellularLocation>
        <location evidence="1">Nucleus</location>
    </subcellularLocation>
</comment>
<dbReference type="PANTHER" id="PTHR19411:SF0">
    <property type="entry name" value="PROTEIN BUD31 HOMOLOG"/>
    <property type="match status" value="1"/>
</dbReference>
<evidence type="ECO:0000256" key="1">
    <source>
        <dbReference type="ARBA" id="ARBA00004123"/>
    </source>
</evidence>
<dbReference type="InterPro" id="IPR001748">
    <property type="entry name" value="BUD31"/>
</dbReference>
<dbReference type="Proteomes" id="UP000324585">
    <property type="component" value="Unassembled WGS sequence"/>
</dbReference>
<reference evidence="5" key="1">
    <citation type="journal article" date="2019" name="Nat. Commun.">
        <title>Expansion of phycobilisome linker gene families in mesophilic red algae.</title>
        <authorList>
            <person name="Lee J."/>
            <person name="Kim D."/>
            <person name="Bhattacharya D."/>
            <person name="Yoon H.S."/>
        </authorList>
    </citation>
    <scope>NUCLEOTIDE SEQUENCE [LARGE SCALE GENOMIC DNA]</scope>
    <source>
        <strain evidence="5">CCMP 1328</strain>
    </source>
</reference>